<reference evidence="1" key="2">
    <citation type="submission" date="2018-07" db="EMBL/GenBank/DDBJ databases">
        <authorList>
            <consortium name="NCBI Pathogen Detection Project"/>
        </authorList>
    </citation>
    <scope>NUCLEOTIDE SEQUENCE</scope>
    <source>
        <strain evidence="2">ID118700</strain>
        <strain evidence="1">ID119224</strain>
    </source>
</reference>
<evidence type="ECO:0000313" key="2">
    <source>
        <dbReference type="EMBL" id="HAE9831794.1"/>
    </source>
</evidence>
<organism evidence="1">
    <name type="scientific">Salmonella enterica subsp. enterica serovar Heidelberg</name>
    <dbReference type="NCBI Taxonomy" id="611"/>
    <lineage>
        <taxon>Bacteria</taxon>
        <taxon>Pseudomonadati</taxon>
        <taxon>Pseudomonadota</taxon>
        <taxon>Gammaproteobacteria</taxon>
        <taxon>Enterobacterales</taxon>
        <taxon>Enterobacteriaceae</taxon>
        <taxon>Salmonella</taxon>
    </lineage>
</organism>
<gene>
    <name evidence="1" type="ORF">G4V86_004711</name>
    <name evidence="2" type="ORF">G4V88_004580</name>
</gene>
<evidence type="ECO:0000313" key="1">
    <source>
        <dbReference type="EMBL" id="HAE9763844.1"/>
    </source>
</evidence>
<name>A0A740AVL3_SALET</name>
<dbReference type="EMBL" id="DAATRF010000185">
    <property type="protein sequence ID" value="HAE9763844.1"/>
    <property type="molecule type" value="Genomic_DNA"/>
</dbReference>
<reference evidence="1" key="1">
    <citation type="journal article" date="2018" name="Genome Biol.">
        <title>SKESA: strategic k-mer extension for scrupulous assemblies.</title>
        <authorList>
            <person name="Souvorov A."/>
            <person name="Agarwala R."/>
            <person name="Lipman D.J."/>
        </authorList>
    </citation>
    <scope>NUCLEOTIDE SEQUENCE</scope>
    <source>
        <strain evidence="2">ID118700</strain>
        <strain evidence="1">ID119224</strain>
    </source>
</reference>
<sequence>MMTINKRIIISFILFMCFTNNTFGSGYVKINAELNDMAGRGVGTVI</sequence>
<comment type="caution">
    <text evidence="1">The sequence shown here is derived from an EMBL/GenBank/DDBJ whole genome shotgun (WGS) entry which is preliminary data.</text>
</comment>
<accession>A0A740AVL3</accession>
<protein>
    <submittedName>
        <fullName evidence="1">Uncharacterized protein</fullName>
    </submittedName>
</protein>
<dbReference type="AlphaFoldDB" id="A0A740AVL3"/>
<proteinExistence type="predicted"/>
<dbReference type="EMBL" id="DAATRM010000223">
    <property type="protein sequence ID" value="HAE9831794.1"/>
    <property type="molecule type" value="Genomic_DNA"/>
</dbReference>